<gene>
    <name evidence="1" type="ORF">ENP34_12140</name>
</gene>
<evidence type="ECO:0000313" key="1">
    <source>
        <dbReference type="EMBL" id="HEG92167.1"/>
    </source>
</evidence>
<sequence>MSRTAQRLDRITRCRAARCHRVDLRLARLGLIRQVTVPLQAPKAGNVQLDRSGHQVSRLLRRQLTTLAHGGRWLN</sequence>
<reference evidence="1" key="1">
    <citation type="journal article" date="2020" name="mSystems">
        <title>Genome- and Community-Level Interaction Insights into Carbon Utilization and Element Cycling Functions of Hydrothermarchaeota in Hydrothermal Sediment.</title>
        <authorList>
            <person name="Zhou Z."/>
            <person name="Liu Y."/>
            <person name="Xu W."/>
            <person name="Pan J."/>
            <person name="Luo Z.H."/>
            <person name="Li M."/>
        </authorList>
    </citation>
    <scope>NUCLEOTIDE SEQUENCE [LARGE SCALE GENOMIC DNA]</scope>
    <source>
        <strain evidence="1">SpSt-210</strain>
    </source>
</reference>
<dbReference type="AlphaFoldDB" id="A0A831TA26"/>
<accession>A0A831TA26</accession>
<organism evidence="1">
    <name type="scientific">Thermorudis peleae</name>
    <dbReference type="NCBI Taxonomy" id="1382356"/>
    <lineage>
        <taxon>Bacteria</taxon>
        <taxon>Pseudomonadati</taxon>
        <taxon>Thermomicrobiota</taxon>
        <taxon>Thermomicrobia</taxon>
        <taxon>Thermomicrobia incertae sedis</taxon>
        <taxon>Thermorudis</taxon>
    </lineage>
</organism>
<proteinExistence type="predicted"/>
<comment type="caution">
    <text evidence="1">The sequence shown here is derived from an EMBL/GenBank/DDBJ whole genome shotgun (WGS) entry which is preliminary data.</text>
</comment>
<name>A0A831TA26_9BACT</name>
<protein>
    <submittedName>
        <fullName evidence="1">Uncharacterized protein</fullName>
    </submittedName>
</protein>
<dbReference type="EMBL" id="DSIY01000279">
    <property type="protein sequence ID" value="HEG92167.1"/>
    <property type="molecule type" value="Genomic_DNA"/>
</dbReference>